<keyword evidence="3" id="KW-1185">Reference proteome</keyword>
<keyword evidence="1" id="KW-0472">Membrane</keyword>
<gene>
    <name evidence="2" type="ORF">AAHA92_09769</name>
</gene>
<reference evidence="2 3" key="1">
    <citation type="submission" date="2024-06" db="EMBL/GenBank/DDBJ databases">
        <title>A chromosome level genome sequence of Diviner's sage (Salvia divinorum).</title>
        <authorList>
            <person name="Ford S.A."/>
            <person name="Ro D.-K."/>
            <person name="Ness R.W."/>
            <person name="Phillips M.A."/>
        </authorList>
    </citation>
    <scope>NUCLEOTIDE SEQUENCE [LARGE SCALE GENOMIC DNA]</scope>
    <source>
        <strain evidence="2">SAF-2024a</strain>
        <tissue evidence="2">Leaf</tissue>
    </source>
</reference>
<evidence type="ECO:0000313" key="2">
    <source>
        <dbReference type="EMBL" id="KAL1559424.1"/>
    </source>
</evidence>
<dbReference type="InterPro" id="IPR045884">
    <property type="entry name" value="At5g59350-like"/>
</dbReference>
<organism evidence="2 3">
    <name type="scientific">Salvia divinorum</name>
    <name type="common">Maria pastora</name>
    <name type="synonym">Diviner's sage</name>
    <dbReference type="NCBI Taxonomy" id="28513"/>
    <lineage>
        <taxon>Eukaryota</taxon>
        <taxon>Viridiplantae</taxon>
        <taxon>Streptophyta</taxon>
        <taxon>Embryophyta</taxon>
        <taxon>Tracheophyta</taxon>
        <taxon>Spermatophyta</taxon>
        <taxon>Magnoliopsida</taxon>
        <taxon>eudicotyledons</taxon>
        <taxon>Gunneridae</taxon>
        <taxon>Pentapetalae</taxon>
        <taxon>asterids</taxon>
        <taxon>lamiids</taxon>
        <taxon>Lamiales</taxon>
        <taxon>Lamiaceae</taxon>
        <taxon>Nepetoideae</taxon>
        <taxon>Mentheae</taxon>
        <taxon>Salviinae</taxon>
        <taxon>Salvia</taxon>
        <taxon>Salvia subgen. Calosphace</taxon>
    </lineage>
</organism>
<dbReference type="PANTHER" id="PTHR34054:SF2">
    <property type="entry name" value="EXPRESSED PROTEIN"/>
    <property type="match status" value="1"/>
</dbReference>
<dbReference type="Proteomes" id="UP001567538">
    <property type="component" value="Unassembled WGS sequence"/>
</dbReference>
<keyword evidence="1" id="KW-0812">Transmembrane</keyword>
<dbReference type="EMBL" id="JBEAFC010000004">
    <property type="protein sequence ID" value="KAL1559424.1"/>
    <property type="molecule type" value="Genomic_DNA"/>
</dbReference>
<dbReference type="AlphaFoldDB" id="A0ABD1HU42"/>
<evidence type="ECO:0008006" key="4">
    <source>
        <dbReference type="Google" id="ProtNLM"/>
    </source>
</evidence>
<comment type="caution">
    <text evidence="2">The sequence shown here is derived from an EMBL/GenBank/DDBJ whole genome shotgun (WGS) entry which is preliminary data.</text>
</comment>
<accession>A0ABD1HU42</accession>
<feature type="transmembrane region" description="Helical" evidence="1">
    <location>
        <begin position="6"/>
        <end position="30"/>
    </location>
</feature>
<keyword evidence="1" id="KW-1133">Transmembrane helix</keyword>
<evidence type="ECO:0000256" key="1">
    <source>
        <dbReference type="SAM" id="Phobius"/>
    </source>
</evidence>
<evidence type="ECO:0000313" key="3">
    <source>
        <dbReference type="Proteomes" id="UP001567538"/>
    </source>
</evidence>
<dbReference type="PANTHER" id="PTHR34054">
    <property type="entry name" value="EXPRESSED PROTEIN"/>
    <property type="match status" value="1"/>
</dbReference>
<proteinExistence type="predicted"/>
<name>A0ABD1HU42_SALDI</name>
<protein>
    <recommendedName>
        <fullName evidence="4">Membrane lipoprotein</fullName>
    </recommendedName>
</protein>
<sequence>MKSISGLGLGLCVVFGSLLLALVAELYYLLCWKKKKHTSIHQDTQIPPKRSNFSYILHLCSSSSLRSTPHGSPTLSSAKKPFAEENMADFPRFLFTITEETMEDLESEDGIFNNLLQILETPFLTPIASPPYFTPPLTPSFGDQNLSPFWEWERERDAEFNRRRASPPPVFKFLRDAEEKLVQRRENGGDAQFITLVIDDNSEEDNDGHCFSSSYS</sequence>